<evidence type="ECO:0000313" key="2">
    <source>
        <dbReference type="EMBL" id="MCA9756950.1"/>
    </source>
</evidence>
<gene>
    <name evidence="2" type="ORF">KDA27_14185</name>
</gene>
<organism evidence="2 3">
    <name type="scientific">Eiseniibacteriota bacterium</name>
    <dbReference type="NCBI Taxonomy" id="2212470"/>
    <lineage>
        <taxon>Bacteria</taxon>
        <taxon>Candidatus Eiseniibacteriota</taxon>
    </lineage>
</organism>
<dbReference type="Proteomes" id="UP000739538">
    <property type="component" value="Unassembled WGS sequence"/>
</dbReference>
<dbReference type="EMBL" id="JAGQHS010000074">
    <property type="protein sequence ID" value="MCA9756950.1"/>
    <property type="molecule type" value="Genomic_DNA"/>
</dbReference>
<evidence type="ECO:0008006" key="4">
    <source>
        <dbReference type="Google" id="ProtNLM"/>
    </source>
</evidence>
<proteinExistence type="predicted"/>
<accession>A0A956SDY0</accession>
<sequence>MTFNRVRWMGRVVLFGLLALLTVTSVGAQSSPSDIFVSEEAGDEGDIFESLQGFSGYGASLGTIRFYGSDAVDGAKTRFLLQGNYRYRFNEDWIGTGDFGFGWNSFEARGDTVLTVNFGALGAMRQFSGFQGLDWRAGGGFGLYRWNYKFNGKTLQDGGTGHHFYRGFVPGVILALEAEKRITQHVTLTGSAQNHYIFSGDDKFDFLFDQNLKAYAFRLGIHFHFSPYEGILWEQEEDQGLTLDSGQSGS</sequence>
<protein>
    <recommendedName>
        <fullName evidence="4">Outer membrane protein beta-barrel domain-containing protein</fullName>
    </recommendedName>
</protein>
<feature type="chain" id="PRO_5037258421" description="Outer membrane protein beta-barrel domain-containing protein" evidence="1">
    <location>
        <begin position="29"/>
        <end position="250"/>
    </location>
</feature>
<name>A0A956SDY0_UNCEI</name>
<evidence type="ECO:0000256" key="1">
    <source>
        <dbReference type="SAM" id="SignalP"/>
    </source>
</evidence>
<reference evidence="2" key="1">
    <citation type="submission" date="2020-04" db="EMBL/GenBank/DDBJ databases">
        <authorList>
            <person name="Zhang T."/>
        </authorList>
    </citation>
    <scope>NUCLEOTIDE SEQUENCE</scope>
    <source>
        <strain evidence="2">HKST-UBA02</strain>
    </source>
</reference>
<dbReference type="AlphaFoldDB" id="A0A956SDY0"/>
<feature type="signal peptide" evidence="1">
    <location>
        <begin position="1"/>
        <end position="28"/>
    </location>
</feature>
<comment type="caution">
    <text evidence="2">The sequence shown here is derived from an EMBL/GenBank/DDBJ whole genome shotgun (WGS) entry which is preliminary data.</text>
</comment>
<evidence type="ECO:0000313" key="3">
    <source>
        <dbReference type="Proteomes" id="UP000739538"/>
    </source>
</evidence>
<reference evidence="2" key="2">
    <citation type="journal article" date="2021" name="Microbiome">
        <title>Successional dynamics and alternative stable states in a saline activated sludge microbial community over 9 years.</title>
        <authorList>
            <person name="Wang Y."/>
            <person name="Ye J."/>
            <person name="Ju F."/>
            <person name="Liu L."/>
            <person name="Boyd J.A."/>
            <person name="Deng Y."/>
            <person name="Parks D.H."/>
            <person name="Jiang X."/>
            <person name="Yin X."/>
            <person name="Woodcroft B.J."/>
            <person name="Tyson G.W."/>
            <person name="Hugenholtz P."/>
            <person name="Polz M.F."/>
            <person name="Zhang T."/>
        </authorList>
    </citation>
    <scope>NUCLEOTIDE SEQUENCE</scope>
    <source>
        <strain evidence="2">HKST-UBA02</strain>
    </source>
</reference>
<keyword evidence="1" id="KW-0732">Signal</keyword>